<accession>A0ACC2JRW3</accession>
<dbReference type="EMBL" id="JAPUUL010000564">
    <property type="protein sequence ID" value="KAJ8130171.1"/>
    <property type="molecule type" value="Genomic_DNA"/>
</dbReference>
<sequence>MKTTPGVHNQPYPIWYFFYGTLTKPSILRHVLDIEEQPIFRPAKITGYELSSWGQYLALIDGAKDARVTGCAYQVQTLEHDEKLARYETDAYKVHRCMIEFTDGNEPVEVYGNTFIYAGDAKALVEGRFDRRLWQIRMGVALPKAWNIELEGQKPE</sequence>
<evidence type="ECO:0000313" key="2">
    <source>
        <dbReference type="Proteomes" id="UP001153332"/>
    </source>
</evidence>
<dbReference type="Proteomes" id="UP001153332">
    <property type="component" value="Unassembled WGS sequence"/>
</dbReference>
<protein>
    <submittedName>
        <fullName evidence="1">Uncharacterized protein</fullName>
    </submittedName>
</protein>
<reference evidence="1" key="1">
    <citation type="submission" date="2022-12" db="EMBL/GenBank/DDBJ databases">
        <title>Genome Sequence of Lasiodiplodia mahajangana.</title>
        <authorList>
            <person name="Buettner E."/>
        </authorList>
    </citation>
    <scope>NUCLEOTIDE SEQUENCE</scope>
    <source>
        <strain evidence="1">VT137</strain>
    </source>
</reference>
<organism evidence="1 2">
    <name type="scientific">Lasiodiplodia mahajangana</name>
    <dbReference type="NCBI Taxonomy" id="1108764"/>
    <lineage>
        <taxon>Eukaryota</taxon>
        <taxon>Fungi</taxon>
        <taxon>Dikarya</taxon>
        <taxon>Ascomycota</taxon>
        <taxon>Pezizomycotina</taxon>
        <taxon>Dothideomycetes</taxon>
        <taxon>Dothideomycetes incertae sedis</taxon>
        <taxon>Botryosphaeriales</taxon>
        <taxon>Botryosphaeriaceae</taxon>
        <taxon>Lasiodiplodia</taxon>
    </lineage>
</organism>
<comment type="caution">
    <text evidence="1">The sequence shown here is derived from an EMBL/GenBank/DDBJ whole genome shotgun (WGS) entry which is preliminary data.</text>
</comment>
<gene>
    <name evidence="1" type="ORF">O1611_g3462</name>
</gene>
<proteinExistence type="predicted"/>
<keyword evidence="2" id="KW-1185">Reference proteome</keyword>
<name>A0ACC2JRW3_9PEZI</name>
<evidence type="ECO:0000313" key="1">
    <source>
        <dbReference type="EMBL" id="KAJ8130171.1"/>
    </source>
</evidence>